<dbReference type="NCBIfam" id="TIGR04056">
    <property type="entry name" value="OMP_RagA_SusC"/>
    <property type="match status" value="1"/>
</dbReference>
<dbReference type="Proteomes" id="UP001496674">
    <property type="component" value="Chromosome"/>
</dbReference>
<dbReference type="Pfam" id="PF00593">
    <property type="entry name" value="TonB_dep_Rec_b-barrel"/>
    <property type="match status" value="1"/>
</dbReference>
<dbReference type="Gene3D" id="2.40.170.20">
    <property type="entry name" value="TonB-dependent receptor, beta-barrel domain"/>
    <property type="match status" value="1"/>
</dbReference>
<evidence type="ECO:0000259" key="11">
    <source>
        <dbReference type="Pfam" id="PF00593"/>
    </source>
</evidence>
<dbReference type="Gene3D" id="2.60.40.1120">
    <property type="entry name" value="Carboxypeptidase-like, regulatory domain"/>
    <property type="match status" value="1"/>
</dbReference>
<evidence type="ECO:0000259" key="12">
    <source>
        <dbReference type="Pfam" id="PF07715"/>
    </source>
</evidence>
<dbReference type="InterPro" id="IPR008969">
    <property type="entry name" value="CarboxyPept-like_regulatory"/>
</dbReference>
<reference evidence="13 14" key="1">
    <citation type="submission" date="2023-04" db="EMBL/GenBank/DDBJ databases">
        <title>Draft genome sequence of acteroides sedimenti strain YN3PY1.</title>
        <authorList>
            <person name="Yoshida N."/>
        </authorList>
    </citation>
    <scope>NUCLEOTIDE SEQUENCE [LARGE SCALE GENOMIC DNA]</scope>
    <source>
        <strain evidence="13 14">YN3PY1</strain>
    </source>
</reference>
<evidence type="ECO:0000256" key="4">
    <source>
        <dbReference type="ARBA" id="ARBA00022692"/>
    </source>
</evidence>
<name>A0ABM8ICZ9_9BACE</name>
<keyword evidence="6 10" id="KW-0798">TonB box</keyword>
<sequence length="1084" mass="120181">MAQKQTVTGQVFDETNEPVLGASISEVGNPRNGTVTDLDGKFSLSLNPQGEISVSYIGYEKLIVSVKGQKSLVIKLKPTSTMLDEIVVTGYTGTQLRSKATNSIAKVSNEKLSTGVFSNPAQALSGAVSGLRVIQTSGNPGATPSIVLRGGTNLDGSGAPIVIVDGQIRSSLSDINPEDIEDMQVMKDAGATAIYGARANNGVILVTTKKGKAGTSDISVKAKVGINYLNTPYEFNNAADYLYWMRTAYARASNVWQKTDGTPMGYQNTSSLANAVPYGTGNKYDVDANGNAILNNNTIWSTMYLDDSNKFLLDKGWKTMKDPVTGKDLIFTDTDVAKYNLNNPSLTQDYNINMSGGNDKGHYYAGFGYNHSEGLPIASYYDRYSFIFNGDYKIRTWLTSTSSLNYNRANWQSMPGSQTDEYNYFGRIMSLPPTVRFMDENGNPMLGVNSGDGNQSYQANKFFRDNQTDKFTMSQSFKIDFMKGLYLKTSANWYYSEGMYESFNKDYRSTPTNVVSTRSSSASYDRTFDQTYNAVLNFERQFGNHYVTTMLGSEYYDSYSRGLSASGQGAATDDFMDLALTSIKENMRKIDSYHNRQRILSFFGRANYDYDSKYLVSFVIRKDGYSKLINNRWGVFPGVSTGWIFTKENFMKKFADIISFGKVRASYGLNGNVSGIGNYELQGSFKSNGNAAFYNGLADFSMSEVPNPGLRWEKSKTFEFGLDLSYLNNRYSTNFTFYNRLTSDKLARVNLASSSGISSILTNNGAIRNRGVEIELAAKPIQSKDWNWNINANISYNKNIIEKLPNNGLEKNRQNAYQVYTGNGTDKVWVGGYQEGQEPGVLYAFKSEGIYKSWDEIPDVMEDRAGGSSARVLYGKTSWANLTDAQKAGKVLPIQPGDVKWKDVNGDGVIDQYDMVKVGNTTPHWIGGLTSTLKWKNLSLFAALDYALDFTIYDNTTPWFLGAMQGTYNMTTDVKNTWSETNPNGTLPKYYWADQLGKSNYYRTSTMFAYSGSYVAFREISLTYSLPKSIISKAKLERLDLSVTGQNLGYLTQCKKVTTPEAGTGSGSGYGLPRTLLFGVNLSF</sequence>
<keyword evidence="3 9" id="KW-1134">Transmembrane beta strand</keyword>
<dbReference type="EMBL" id="AP028055">
    <property type="protein sequence ID" value="BEG99499.1"/>
    <property type="molecule type" value="Genomic_DNA"/>
</dbReference>
<evidence type="ECO:0000256" key="3">
    <source>
        <dbReference type="ARBA" id="ARBA00022452"/>
    </source>
</evidence>
<dbReference type="NCBIfam" id="TIGR04057">
    <property type="entry name" value="SusC_RagA_signa"/>
    <property type="match status" value="1"/>
</dbReference>
<keyword evidence="2 9" id="KW-0813">Transport</keyword>
<evidence type="ECO:0000256" key="2">
    <source>
        <dbReference type="ARBA" id="ARBA00022448"/>
    </source>
</evidence>
<dbReference type="SUPFAM" id="SSF56935">
    <property type="entry name" value="Porins"/>
    <property type="match status" value="1"/>
</dbReference>
<evidence type="ECO:0000256" key="10">
    <source>
        <dbReference type="RuleBase" id="RU003357"/>
    </source>
</evidence>
<evidence type="ECO:0000256" key="9">
    <source>
        <dbReference type="PROSITE-ProRule" id="PRU01360"/>
    </source>
</evidence>
<dbReference type="PROSITE" id="PS01156">
    <property type="entry name" value="TONB_DEPENDENT_REC_2"/>
    <property type="match status" value="1"/>
</dbReference>
<keyword evidence="14" id="KW-1185">Reference proteome</keyword>
<evidence type="ECO:0000256" key="8">
    <source>
        <dbReference type="ARBA" id="ARBA00023237"/>
    </source>
</evidence>
<proteinExistence type="inferred from homology"/>
<gene>
    <name evidence="13" type="ORF">BSYN_17640</name>
</gene>
<protein>
    <submittedName>
        <fullName evidence="13">SusC/RagA family TonB-linked outer membrane protein</fullName>
    </submittedName>
</protein>
<dbReference type="InterPro" id="IPR023997">
    <property type="entry name" value="TonB-dep_OMP_SusC/RagA_CS"/>
</dbReference>
<keyword evidence="8 9" id="KW-0998">Cell outer membrane</keyword>
<dbReference type="InterPro" id="IPR039426">
    <property type="entry name" value="TonB-dep_rcpt-like"/>
</dbReference>
<evidence type="ECO:0000256" key="6">
    <source>
        <dbReference type="ARBA" id="ARBA00023077"/>
    </source>
</evidence>
<feature type="domain" description="TonB-dependent receptor-like beta-barrel" evidence="11">
    <location>
        <begin position="441"/>
        <end position="855"/>
    </location>
</feature>
<dbReference type="PROSITE" id="PS00018">
    <property type="entry name" value="EF_HAND_1"/>
    <property type="match status" value="1"/>
</dbReference>
<organism evidence="13 14">
    <name type="scientific">Bacteroides sedimenti</name>
    <dbReference type="NCBI Taxonomy" id="2136147"/>
    <lineage>
        <taxon>Bacteria</taxon>
        <taxon>Pseudomonadati</taxon>
        <taxon>Bacteroidota</taxon>
        <taxon>Bacteroidia</taxon>
        <taxon>Bacteroidales</taxon>
        <taxon>Bacteroidaceae</taxon>
        <taxon>Bacteroides</taxon>
    </lineage>
</organism>
<accession>A0ABM8ICZ9</accession>
<dbReference type="PROSITE" id="PS52016">
    <property type="entry name" value="TONB_DEPENDENT_REC_3"/>
    <property type="match status" value="1"/>
</dbReference>
<dbReference type="InterPro" id="IPR018247">
    <property type="entry name" value="EF_Hand_1_Ca_BS"/>
</dbReference>
<dbReference type="InterPro" id="IPR000531">
    <property type="entry name" value="Beta-barrel_TonB"/>
</dbReference>
<dbReference type="InterPro" id="IPR036942">
    <property type="entry name" value="Beta-barrel_TonB_sf"/>
</dbReference>
<evidence type="ECO:0000313" key="14">
    <source>
        <dbReference type="Proteomes" id="UP001496674"/>
    </source>
</evidence>
<comment type="similarity">
    <text evidence="9 10">Belongs to the TonB-dependent receptor family.</text>
</comment>
<keyword evidence="4 9" id="KW-0812">Transmembrane</keyword>
<evidence type="ECO:0000256" key="1">
    <source>
        <dbReference type="ARBA" id="ARBA00004571"/>
    </source>
</evidence>
<dbReference type="SUPFAM" id="SSF49464">
    <property type="entry name" value="Carboxypeptidase regulatory domain-like"/>
    <property type="match status" value="1"/>
</dbReference>
<dbReference type="InterPro" id="IPR010917">
    <property type="entry name" value="TonB_rcpt_CS"/>
</dbReference>
<keyword evidence="5" id="KW-0732">Signal</keyword>
<dbReference type="InterPro" id="IPR037066">
    <property type="entry name" value="Plug_dom_sf"/>
</dbReference>
<comment type="subcellular location">
    <subcellularLocation>
        <location evidence="1 9">Cell outer membrane</location>
        <topology evidence="1 9">Multi-pass membrane protein</topology>
    </subcellularLocation>
</comment>
<dbReference type="InterPro" id="IPR012910">
    <property type="entry name" value="Plug_dom"/>
</dbReference>
<keyword evidence="7 9" id="KW-0472">Membrane</keyword>
<dbReference type="Pfam" id="PF07715">
    <property type="entry name" value="Plug"/>
    <property type="match status" value="1"/>
</dbReference>
<dbReference type="Gene3D" id="2.170.130.10">
    <property type="entry name" value="TonB-dependent receptor, plug domain"/>
    <property type="match status" value="1"/>
</dbReference>
<dbReference type="Pfam" id="PF13715">
    <property type="entry name" value="CarbopepD_reg_2"/>
    <property type="match status" value="1"/>
</dbReference>
<evidence type="ECO:0000256" key="7">
    <source>
        <dbReference type="ARBA" id="ARBA00023136"/>
    </source>
</evidence>
<dbReference type="InterPro" id="IPR023996">
    <property type="entry name" value="TonB-dep_OMP_SusC/RagA"/>
</dbReference>
<evidence type="ECO:0000313" key="13">
    <source>
        <dbReference type="EMBL" id="BEG99499.1"/>
    </source>
</evidence>
<feature type="domain" description="TonB-dependent receptor plug" evidence="12">
    <location>
        <begin position="99"/>
        <end position="203"/>
    </location>
</feature>
<evidence type="ECO:0000256" key="5">
    <source>
        <dbReference type="ARBA" id="ARBA00022729"/>
    </source>
</evidence>